<evidence type="ECO:0000313" key="1">
    <source>
        <dbReference type="EMBL" id="MDX8127425.1"/>
    </source>
</evidence>
<dbReference type="Proteomes" id="UP001284537">
    <property type="component" value="Unassembled WGS sequence"/>
</dbReference>
<gene>
    <name evidence="1" type="ORF">QLH52_09040</name>
</gene>
<keyword evidence="2" id="KW-1185">Reference proteome</keyword>
<protein>
    <submittedName>
        <fullName evidence="1">Uncharacterized protein</fullName>
    </submittedName>
</protein>
<evidence type="ECO:0000313" key="2">
    <source>
        <dbReference type="Proteomes" id="UP001284537"/>
    </source>
</evidence>
<comment type="caution">
    <text evidence="1">The sequence shown here is derived from an EMBL/GenBank/DDBJ whole genome shotgun (WGS) entry which is preliminary data.</text>
</comment>
<dbReference type="RefSeq" id="WP_319961301.1">
    <property type="nucleotide sequence ID" value="NZ_JAXARY010000007.1"/>
</dbReference>
<name>A0ABU4UDI3_9GAMM</name>
<reference evidence="1 2" key="1">
    <citation type="submission" date="2023-11" db="EMBL/GenBank/DDBJ databases">
        <authorList>
            <person name="Ouyang M.-Y."/>
        </authorList>
    </citation>
    <scope>NUCLEOTIDE SEQUENCE [LARGE SCALE GENOMIC DNA]</scope>
    <source>
        <strain evidence="1 2">OY6</strain>
    </source>
</reference>
<organism evidence="1 2">
    <name type="scientific">Methylomonas defluvii</name>
    <dbReference type="NCBI Taxonomy" id="3045149"/>
    <lineage>
        <taxon>Bacteria</taxon>
        <taxon>Pseudomonadati</taxon>
        <taxon>Pseudomonadota</taxon>
        <taxon>Gammaproteobacteria</taxon>
        <taxon>Methylococcales</taxon>
        <taxon>Methylococcaceae</taxon>
        <taxon>Methylomonas</taxon>
    </lineage>
</organism>
<dbReference type="EMBL" id="JAXARY010000007">
    <property type="protein sequence ID" value="MDX8127425.1"/>
    <property type="molecule type" value="Genomic_DNA"/>
</dbReference>
<sequence>MRTMRSSSDFNYQNIQKVNSADSAHAFTGVRIQDHSSNLQLLFGNARLWLAVLSCGLNLLSLIDGRLSQGCTMRLAAGCKNLQTGAILELWYYGYSGRVQHVFLI</sequence>
<accession>A0ABU4UDI3</accession>
<proteinExistence type="predicted"/>